<dbReference type="EMBL" id="JAOYFB010000036">
    <property type="protein sequence ID" value="KAK4018813.1"/>
    <property type="molecule type" value="Genomic_DNA"/>
</dbReference>
<dbReference type="Proteomes" id="UP001234178">
    <property type="component" value="Unassembled WGS sequence"/>
</dbReference>
<organism evidence="1 2">
    <name type="scientific">Daphnia magna</name>
    <dbReference type="NCBI Taxonomy" id="35525"/>
    <lineage>
        <taxon>Eukaryota</taxon>
        <taxon>Metazoa</taxon>
        <taxon>Ecdysozoa</taxon>
        <taxon>Arthropoda</taxon>
        <taxon>Crustacea</taxon>
        <taxon>Branchiopoda</taxon>
        <taxon>Diplostraca</taxon>
        <taxon>Cladocera</taxon>
        <taxon>Anomopoda</taxon>
        <taxon>Daphniidae</taxon>
        <taxon>Daphnia</taxon>
    </lineage>
</organism>
<sequence>MAQLITCFVTSGYLTTFGLLDRYKSLFMAIKEDEEMVYSVHAIVEAMRVICSCNQQLPQENHNGPEQLGSNQT</sequence>
<comment type="caution">
    <text evidence="1">The sequence shown here is derived from an EMBL/GenBank/DDBJ whole genome shotgun (WGS) entry which is preliminary data.</text>
</comment>
<proteinExistence type="predicted"/>
<protein>
    <submittedName>
        <fullName evidence="1">Uncharacterized protein</fullName>
    </submittedName>
</protein>
<name>A0ABR0A0Y8_9CRUS</name>
<accession>A0ABR0A0Y8</accession>
<gene>
    <name evidence="1" type="ORF">OUZ56_000853</name>
</gene>
<reference evidence="1 2" key="1">
    <citation type="journal article" date="2023" name="Nucleic Acids Res.">
        <title>The hologenome of Daphnia magna reveals possible DNA methylation and microbiome-mediated evolution of the host genome.</title>
        <authorList>
            <person name="Chaturvedi A."/>
            <person name="Li X."/>
            <person name="Dhandapani V."/>
            <person name="Marshall H."/>
            <person name="Kissane S."/>
            <person name="Cuenca-Cambronero M."/>
            <person name="Asole G."/>
            <person name="Calvet F."/>
            <person name="Ruiz-Romero M."/>
            <person name="Marangio P."/>
            <person name="Guigo R."/>
            <person name="Rago D."/>
            <person name="Mirbahai L."/>
            <person name="Eastwood N."/>
            <person name="Colbourne J.K."/>
            <person name="Zhou J."/>
            <person name="Mallon E."/>
            <person name="Orsini L."/>
        </authorList>
    </citation>
    <scope>NUCLEOTIDE SEQUENCE [LARGE SCALE GENOMIC DNA]</scope>
    <source>
        <strain evidence="1">LRV0_1</strain>
    </source>
</reference>
<evidence type="ECO:0000313" key="2">
    <source>
        <dbReference type="Proteomes" id="UP001234178"/>
    </source>
</evidence>
<keyword evidence="2" id="KW-1185">Reference proteome</keyword>
<evidence type="ECO:0000313" key="1">
    <source>
        <dbReference type="EMBL" id="KAK4018813.1"/>
    </source>
</evidence>